<keyword evidence="3" id="KW-1185">Reference proteome</keyword>
<sequence length="253" mass="28140">MITKHFFTLALTTSILIEVVFLLSAEAKFASQKIEERIVTDSETLLIGVPIDYSYNESHVRSDSSDGFSSVPGCPKSDGGYPWVHYGTPPKCYLAGQQGPCDGNQTLFVKTGSTFGFCSCNCFEGIQLINPFEDQFCNSKPVITLEFVHVADLDKCFAIYEQGPCGEDEWLVKAAENETYTTKKTYCDKRTCPIGKIPSISDDGEQECRDHFALYSFATGIQGNDNEEVCKSNGMEYSEIRKMCVPKVKKLLI</sequence>
<accession>A0ABP1QAJ1</accession>
<evidence type="ECO:0000313" key="2">
    <source>
        <dbReference type="EMBL" id="CAL8091413.1"/>
    </source>
</evidence>
<evidence type="ECO:0000313" key="3">
    <source>
        <dbReference type="Proteomes" id="UP001642540"/>
    </source>
</evidence>
<feature type="chain" id="PRO_5045356282" description="DUF4789 domain-containing protein" evidence="1">
    <location>
        <begin position="28"/>
        <end position="253"/>
    </location>
</feature>
<evidence type="ECO:0000256" key="1">
    <source>
        <dbReference type="SAM" id="SignalP"/>
    </source>
</evidence>
<name>A0ABP1QAJ1_9HEXA</name>
<gene>
    <name evidence="2" type="ORF">ODALV1_LOCUS7928</name>
</gene>
<reference evidence="2 3" key="1">
    <citation type="submission" date="2024-08" db="EMBL/GenBank/DDBJ databases">
        <authorList>
            <person name="Cucini C."/>
            <person name="Frati F."/>
        </authorList>
    </citation>
    <scope>NUCLEOTIDE SEQUENCE [LARGE SCALE GENOMIC DNA]</scope>
</reference>
<organism evidence="2 3">
    <name type="scientific">Orchesella dallaii</name>
    <dbReference type="NCBI Taxonomy" id="48710"/>
    <lineage>
        <taxon>Eukaryota</taxon>
        <taxon>Metazoa</taxon>
        <taxon>Ecdysozoa</taxon>
        <taxon>Arthropoda</taxon>
        <taxon>Hexapoda</taxon>
        <taxon>Collembola</taxon>
        <taxon>Entomobryomorpha</taxon>
        <taxon>Entomobryoidea</taxon>
        <taxon>Orchesellidae</taxon>
        <taxon>Orchesellinae</taxon>
        <taxon>Orchesella</taxon>
    </lineage>
</organism>
<comment type="caution">
    <text evidence="2">The sequence shown here is derived from an EMBL/GenBank/DDBJ whole genome shotgun (WGS) entry which is preliminary data.</text>
</comment>
<evidence type="ECO:0008006" key="4">
    <source>
        <dbReference type="Google" id="ProtNLM"/>
    </source>
</evidence>
<feature type="signal peptide" evidence="1">
    <location>
        <begin position="1"/>
        <end position="27"/>
    </location>
</feature>
<dbReference type="EMBL" id="CAXLJM020000024">
    <property type="protein sequence ID" value="CAL8091413.1"/>
    <property type="molecule type" value="Genomic_DNA"/>
</dbReference>
<proteinExistence type="predicted"/>
<protein>
    <recommendedName>
        <fullName evidence="4">DUF4789 domain-containing protein</fullName>
    </recommendedName>
</protein>
<keyword evidence="1" id="KW-0732">Signal</keyword>
<dbReference type="Proteomes" id="UP001642540">
    <property type="component" value="Unassembled WGS sequence"/>
</dbReference>